<keyword evidence="5" id="KW-0067">ATP-binding</keyword>
<dbReference type="OrthoDB" id="10264412at2759"/>
<keyword evidence="12" id="KW-1185">Reference proteome</keyword>
<keyword evidence="6" id="KW-0648">Protein biosynthesis</keyword>
<dbReference type="Gene3D" id="3.40.50.620">
    <property type="entry name" value="HUPs"/>
    <property type="match status" value="3"/>
</dbReference>
<evidence type="ECO:0000313" key="11">
    <source>
        <dbReference type="EMBL" id="KAE9526621.1"/>
    </source>
</evidence>
<organism evidence="11 12">
    <name type="scientific">Aphis glycines</name>
    <name type="common">Soybean aphid</name>
    <dbReference type="NCBI Taxonomy" id="307491"/>
    <lineage>
        <taxon>Eukaryota</taxon>
        <taxon>Metazoa</taxon>
        <taxon>Ecdysozoa</taxon>
        <taxon>Arthropoda</taxon>
        <taxon>Hexapoda</taxon>
        <taxon>Insecta</taxon>
        <taxon>Pterygota</taxon>
        <taxon>Neoptera</taxon>
        <taxon>Paraneoptera</taxon>
        <taxon>Hemiptera</taxon>
        <taxon>Sternorrhyncha</taxon>
        <taxon>Aphidomorpha</taxon>
        <taxon>Aphidoidea</taxon>
        <taxon>Aphididae</taxon>
        <taxon>Aphidini</taxon>
        <taxon>Aphis</taxon>
        <taxon>Aphis</taxon>
    </lineage>
</organism>
<dbReference type="CDD" id="cd00818">
    <property type="entry name" value="IleRS_core"/>
    <property type="match status" value="1"/>
</dbReference>
<keyword evidence="4" id="KW-0547">Nucleotide-binding</keyword>
<dbReference type="PANTHER" id="PTHR42765">
    <property type="entry name" value="SOLEUCYL-TRNA SYNTHETASE"/>
    <property type="match status" value="1"/>
</dbReference>
<protein>
    <recommendedName>
        <fullName evidence="2">isoleucine--tRNA ligase</fullName>
        <ecNumber evidence="2">6.1.1.5</ecNumber>
    </recommendedName>
    <alternativeName>
        <fullName evidence="8">Isoleucyl-tRNA synthetase</fullName>
    </alternativeName>
</protein>
<evidence type="ECO:0000256" key="7">
    <source>
        <dbReference type="ARBA" id="ARBA00023146"/>
    </source>
</evidence>
<dbReference type="Pfam" id="PF00133">
    <property type="entry name" value="tRNA-synt_1"/>
    <property type="match status" value="1"/>
</dbReference>
<dbReference type="InterPro" id="IPR013155">
    <property type="entry name" value="M/V/L/I-tRNA-synth_anticd-bd"/>
</dbReference>
<dbReference type="AlphaFoldDB" id="A0A6G0T5U3"/>
<keyword evidence="3" id="KW-0436">Ligase</keyword>
<dbReference type="InterPro" id="IPR009008">
    <property type="entry name" value="Val/Leu/Ile-tRNA-synth_edit"/>
</dbReference>
<dbReference type="SUPFAM" id="SSF50677">
    <property type="entry name" value="ValRS/IleRS/LeuRS editing domain"/>
    <property type="match status" value="1"/>
</dbReference>
<dbReference type="FunFam" id="3.90.740.10:FF:000009">
    <property type="entry name" value="Isoleucyl-tRNA synthetase 2, mitochondrial"/>
    <property type="match status" value="1"/>
</dbReference>
<dbReference type="NCBIfam" id="TIGR00392">
    <property type="entry name" value="ileS"/>
    <property type="match status" value="1"/>
</dbReference>
<dbReference type="SUPFAM" id="SSF47323">
    <property type="entry name" value="Anticodon-binding domain of a subclass of class I aminoacyl-tRNA synthetases"/>
    <property type="match status" value="1"/>
</dbReference>
<dbReference type="GO" id="GO:0032543">
    <property type="term" value="P:mitochondrial translation"/>
    <property type="evidence" value="ECO:0007669"/>
    <property type="project" value="TreeGrafter"/>
</dbReference>
<evidence type="ECO:0000313" key="12">
    <source>
        <dbReference type="Proteomes" id="UP000475862"/>
    </source>
</evidence>
<dbReference type="GO" id="GO:0005739">
    <property type="term" value="C:mitochondrion"/>
    <property type="evidence" value="ECO:0007669"/>
    <property type="project" value="TreeGrafter"/>
</dbReference>
<evidence type="ECO:0000256" key="8">
    <source>
        <dbReference type="ARBA" id="ARBA00032665"/>
    </source>
</evidence>
<dbReference type="PRINTS" id="PR00984">
    <property type="entry name" value="TRNASYNTHILE"/>
</dbReference>
<gene>
    <name evidence="11" type="ORF">AGLY_013269</name>
</gene>
<dbReference type="InterPro" id="IPR002301">
    <property type="entry name" value="Ile-tRNA-ligase"/>
</dbReference>
<evidence type="ECO:0000259" key="9">
    <source>
        <dbReference type="Pfam" id="PF00133"/>
    </source>
</evidence>
<dbReference type="SUPFAM" id="SSF52374">
    <property type="entry name" value="Nucleotidylyl transferase"/>
    <property type="match status" value="1"/>
</dbReference>
<evidence type="ECO:0000256" key="1">
    <source>
        <dbReference type="ARBA" id="ARBA00005594"/>
    </source>
</evidence>
<dbReference type="GO" id="GO:0005524">
    <property type="term" value="F:ATP binding"/>
    <property type="evidence" value="ECO:0007669"/>
    <property type="project" value="UniProtKB-KW"/>
</dbReference>
<dbReference type="InterPro" id="IPR002300">
    <property type="entry name" value="aa-tRNA-synth_Ia"/>
</dbReference>
<accession>A0A6G0T5U3</accession>
<dbReference type="GO" id="GO:0000049">
    <property type="term" value="F:tRNA binding"/>
    <property type="evidence" value="ECO:0007669"/>
    <property type="project" value="InterPro"/>
</dbReference>
<dbReference type="EMBL" id="VYZN01000054">
    <property type="protein sequence ID" value="KAE9526621.1"/>
    <property type="molecule type" value="Genomic_DNA"/>
</dbReference>
<dbReference type="Pfam" id="PF08264">
    <property type="entry name" value="Anticodon_1"/>
    <property type="match status" value="1"/>
</dbReference>
<reference evidence="11 12" key="1">
    <citation type="submission" date="2019-08" db="EMBL/GenBank/DDBJ databases">
        <title>The genome of the soybean aphid Biotype 1, its phylome, world population structure and adaptation to the North American continent.</title>
        <authorList>
            <person name="Giordano R."/>
            <person name="Donthu R.K."/>
            <person name="Hernandez A.G."/>
            <person name="Wright C.L."/>
            <person name="Zimin A.V."/>
        </authorList>
    </citation>
    <scope>NUCLEOTIDE SEQUENCE [LARGE SCALE GENOMIC DNA]</scope>
    <source>
        <tissue evidence="11">Whole aphids</tissue>
    </source>
</reference>
<dbReference type="PANTHER" id="PTHR42765:SF1">
    <property type="entry name" value="ISOLEUCINE--TRNA LIGASE, MITOCHONDRIAL"/>
    <property type="match status" value="1"/>
</dbReference>
<sequence length="953" mass="109842">MYTVTKYLSRFHSVSRFYSDDVTRLKKSIFLPVTKFKNRLNADQTIQRDSHIFKTCGFSELYSWQRQHVNNEEYILHDGPPYANGSAHMGHAINKILKDITIRYKLILKDITIRYKLVNGNKINYIPGWDCHGLPIELKAEKIYGNKWKNFGPLEIRKSARKYALKEIEKQKTVFKSWGILADWENNCYFTYDKKYVQKQIQQFFKLYKKGLIYRDLKPVYWSPSSKTALAEAELEYNPNHRSKSVTVKLELCPSTLSINIINNNNEPIYALIWTTTPWTLPGNIAVVYSPNLLYSFVKIHDTSGIYLLAADLVDNLRTKIEKPIEIITTVKGQHLSGLKYKSLRNGESDKSFLEGDHVTTDKGTGLVHTAPAYGHEDFLIALKHKIPIECLVDEHGIFMPQTWSELVGLPVLDIGNETVCSLLSDKILHTEMYEHSYPYDWRTKLPVIVRASKQWFLDTAAIKNQSIESLKDIKIYPEIGGSRNALLTLIEKRPYWCISRQRSWGVPIPVLYDESDNTIIDEKLLDQYDTLLEKTGPDFWWIHDVQKLVSNTSHSPEKLKKGHDILDIWFDSGISWSCVLGDNKIADLYMEGVDQCTGWFQASLMSSIALRNVSPFKSLFVHGFVVDKNGRKMSKSIGNVIDPQDIINGNYDTSINGIDILRWWVAKHGSHQTNIPVTKETINDSKQSVDKLRLIIRFLLGSLNNVKDNDFKHGINHLKYLDKYMMLELKSFENETYELYKSFQYNKVCAKLLYFITNQVSGLYVHHIKDRLYCNSMESDDRLACTATLQAILETLLKSIAPILPHLAEEAFSYYPLRKNTTFFQSSITNFNQIVIQDSEEVISVMENALMVKNKLSNLLQGKNSLEQSLVIASPNKMYNLLKILHPNNNATQSDLIELLQVSSIDLVLNDTLDIKTSDTKKILCKRCRRWSAEKDNLCKRCEKTVNIFYSK</sequence>
<feature type="domain" description="Methionyl/Valyl/Leucyl/Isoleucyl-tRNA synthetase anticodon-binding" evidence="10">
    <location>
        <begin position="723"/>
        <end position="856"/>
    </location>
</feature>
<evidence type="ECO:0000259" key="10">
    <source>
        <dbReference type="Pfam" id="PF08264"/>
    </source>
</evidence>
<evidence type="ECO:0000256" key="3">
    <source>
        <dbReference type="ARBA" id="ARBA00022598"/>
    </source>
</evidence>
<comment type="similarity">
    <text evidence="1">Belongs to the class-I aminoacyl-tRNA synthetase family.</text>
</comment>
<dbReference type="InterPro" id="IPR033708">
    <property type="entry name" value="Anticodon_Ile_BEm"/>
</dbReference>
<dbReference type="Gene3D" id="3.90.740.10">
    <property type="entry name" value="Valyl/Leucyl/Isoleucyl-tRNA synthetase, editing domain"/>
    <property type="match status" value="1"/>
</dbReference>
<evidence type="ECO:0000256" key="6">
    <source>
        <dbReference type="ARBA" id="ARBA00022917"/>
    </source>
</evidence>
<name>A0A6G0T5U3_APHGL</name>
<evidence type="ECO:0000256" key="5">
    <source>
        <dbReference type="ARBA" id="ARBA00022840"/>
    </source>
</evidence>
<dbReference type="EC" id="6.1.1.5" evidence="2"/>
<dbReference type="InterPro" id="IPR014729">
    <property type="entry name" value="Rossmann-like_a/b/a_fold"/>
</dbReference>
<dbReference type="CDD" id="cd07960">
    <property type="entry name" value="Anticodon_Ia_Ile_BEm"/>
    <property type="match status" value="1"/>
</dbReference>
<proteinExistence type="inferred from homology"/>
<feature type="domain" description="Aminoacyl-tRNA synthetase class Ia" evidence="9">
    <location>
        <begin position="66"/>
        <end position="670"/>
    </location>
</feature>
<dbReference type="InterPro" id="IPR009080">
    <property type="entry name" value="tRNAsynth_Ia_anticodon-bd"/>
</dbReference>
<comment type="caution">
    <text evidence="11">The sequence shown here is derived from an EMBL/GenBank/DDBJ whole genome shotgun (WGS) entry which is preliminary data.</text>
</comment>
<evidence type="ECO:0000256" key="4">
    <source>
        <dbReference type="ARBA" id="ARBA00022741"/>
    </source>
</evidence>
<dbReference type="GO" id="GO:0004822">
    <property type="term" value="F:isoleucine-tRNA ligase activity"/>
    <property type="evidence" value="ECO:0007669"/>
    <property type="project" value="UniProtKB-EC"/>
</dbReference>
<dbReference type="GO" id="GO:0006428">
    <property type="term" value="P:isoleucyl-tRNA aminoacylation"/>
    <property type="evidence" value="ECO:0007669"/>
    <property type="project" value="InterPro"/>
</dbReference>
<dbReference type="Gene3D" id="1.10.730.20">
    <property type="match status" value="1"/>
</dbReference>
<keyword evidence="7" id="KW-0030">Aminoacyl-tRNA synthetase</keyword>
<dbReference type="Proteomes" id="UP000475862">
    <property type="component" value="Unassembled WGS sequence"/>
</dbReference>
<dbReference type="InterPro" id="IPR050081">
    <property type="entry name" value="Ile-tRNA_ligase"/>
</dbReference>
<evidence type="ECO:0000256" key="2">
    <source>
        <dbReference type="ARBA" id="ARBA00013165"/>
    </source>
</evidence>
<dbReference type="GO" id="GO:0002161">
    <property type="term" value="F:aminoacyl-tRNA deacylase activity"/>
    <property type="evidence" value="ECO:0007669"/>
    <property type="project" value="InterPro"/>
</dbReference>